<feature type="region of interest" description="Disordered" evidence="10">
    <location>
        <begin position="301"/>
        <end position="358"/>
    </location>
</feature>
<dbReference type="PROSITE" id="PS50297">
    <property type="entry name" value="ANK_REP_REGION"/>
    <property type="match status" value="7"/>
</dbReference>
<dbReference type="CDD" id="cd07066">
    <property type="entry name" value="CRD_FZ"/>
    <property type="match status" value="1"/>
</dbReference>
<dbReference type="PROSITE" id="PS50240">
    <property type="entry name" value="TRYPSIN_DOM"/>
    <property type="match status" value="1"/>
</dbReference>
<dbReference type="InterPro" id="IPR052771">
    <property type="entry name" value="Neurotrophin_sig_adaptor"/>
</dbReference>
<feature type="region of interest" description="Disordered" evidence="10">
    <location>
        <begin position="1909"/>
        <end position="1946"/>
    </location>
</feature>
<dbReference type="Gene3D" id="1.25.40.20">
    <property type="entry name" value="Ankyrin repeat-containing domain"/>
    <property type="match status" value="3"/>
</dbReference>
<keyword evidence="16" id="KW-1185">Reference proteome</keyword>
<evidence type="ECO:0000259" key="13">
    <source>
        <dbReference type="PROSITE" id="PS50038"/>
    </source>
</evidence>
<dbReference type="Pfam" id="PF12796">
    <property type="entry name" value="Ank_2"/>
    <property type="match status" value="3"/>
</dbReference>
<comment type="subcellular location">
    <subcellularLocation>
        <location evidence="1">Cell membrane</location>
        <topology evidence="1">Single-pass type II membrane protein</topology>
    </subcellularLocation>
</comment>
<feature type="domain" description="Peptidase S1" evidence="14">
    <location>
        <begin position="757"/>
        <end position="980"/>
    </location>
</feature>
<feature type="transmembrane region" description="Helical" evidence="11">
    <location>
        <begin position="1510"/>
        <end position="1532"/>
    </location>
</feature>
<evidence type="ECO:0000256" key="4">
    <source>
        <dbReference type="ARBA" id="ARBA00022989"/>
    </source>
</evidence>
<keyword evidence="6 9" id="KW-1015">Disulfide bond</keyword>
<evidence type="ECO:0000259" key="12">
    <source>
        <dbReference type="PROSITE" id="PS50024"/>
    </source>
</evidence>
<dbReference type="Gene3D" id="2.40.10.10">
    <property type="entry name" value="Trypsin-like serine proteases"/>
    <property type="match status" value="1"/>
</dbReference>
<feature type="repeat" description="ANK" evidence="7">
    <location>
        <begin position="1189"/>
        <end position="1221"/>
    </location>
</feature>
<dbReference type="PANTHER" id="PTHR24116">
    <property type="entry name" value="KINASE D-INTERACTING SUBSTRATE OF 220 KDA"/>
    <property type="match status" value="1"/>
</dbReference>
<dbReference type="InterPro" id="IPR001254">
    <property type="entry name" value="Trypsin_dom"/>
</dbReference>
<keyword evidence="4 11" id="KW-1133">Transmembrane helix</keyword>
<dbReference type="PROSITE" id="PS50068">
    <property type="entry name" value="LDLRA_2"/>
    <property type="match status" value="2"/>
</dbReference>
<feature type="repeat" description="ANK" evidence="7">
    <location>
        <begin position="1288"/>
        <end position="1320"/>
    </location>
</feature>
<feature type="repeat" description="ANK" evidence="7">
    <location>
        <begin position="1222"/>
        <end position="1254"/>
    </location>
</feature>
<dbReference type="SUPFAM" id="SSF48403">
    <property type="entry name" value="Ankyrin repeat"/>
    <property type="match status" value="1"/>
</dbReference>
<feature type="region of interest" description="Disordered" evidence="10">
    <location>
        <begin position="2293"/>
        <end position="2316"/>
    </location>
</feature>
<feature type="compositionally biased region" description="Polar residues" evidence="10">
    <location>
        <begin position="2629"/>
        <end position="2640"/>
    </location>
</feature>
<feature type="repeat" description="ANK" evidence="7">
    <location>
        <begin position="1123"/>
        <end position="1155"/>
    </location>
</feature>
<dbReference type="Pfam" id="PF00023">
    <property type="entry name" value="Ank"/>
    <property type="match status" value="1"/>
</dbReference>
<feature type="repeat" description="ANK" evidence="7">
    <location>
        <begin position="1156"/>
        <end position="1188"/>
    </location>
</feature>
<dbReference type="Pfam" id="PF23307">
    <property type="entry name" value="SAM_KIDINS220"/>
    <property type="match status" value="1"/>
</dbReference>
<dbReference type="InterPro" id="IPR036364">
    <property type="entry name" value="SEA_dom_sf"/>
</dbReference>
<dbReference type="SUPFAM" id="SSF50494">
    <property type="entry name" value="Trypsin-like serine proteases"/>
    <property type="match status" value="1"/>
</dbReference>
<keyword evidence="5 11" id="KW-0472">Membrane</keyword>
<dbReference type="PROSITE" id="PS01209">
    <property type="entry name" value="LDLRA_1"/>
    <property type="match status" value="1"/>
</dbReference>
<dbReference type="SMART" id="SM00248">
    <property type="entry name" value="ANK"/>
    <property type="match status" value="11"/>
</dbReference>
<keyword evidence="3" id="KW-0735">Signal-anchor</keyword>
<dbReference type="PROSITE" id="PS50024">
    <property type="entry name" value="SEA"/>
    <property type="match status" value="1"/>
</dbReference>
<feature type="repeat" description="ANK" evidence="7">
    <location>
        <begin position="1090"/>
        <end position="1122"/>
    </location>
</feature>
<dbReference type="InterPro" id="IPR036055">
    <property type="entry name" value="LDL_receptor-like_sf"/>
</dbReference>
<feature type="compositionally biased region" description="Polar residues" evidence="10">
    <location>
        <begin position="2667"/>
        <end position="2678"/>
    </location>
</feature>
<gene>
    <name evidence="15" type="ORF">OUZ56_007302</name>
</gene>
<dbReference type="Gene3D" id="3.30.70.960">
    <property type="entry name" value="SEA domain"/>
    <property type="match status" value="1"/>
</dbReference>
<dbReference type="InterPro" id="IPR036790">
    <property type="entry name" value="Frizzled_dom_sf"/>
</dbReference>
<feature type="compositionally biased region" description="Low complexity" evidence="10">
    <location>
        <begin position="2565"/>
        <end position="2577"/>
    </location>
</feature>
<dbReference type="PROSITE" id="PS50038">
    <property type="entry name" value="FZ"/>
    <property type="match status" value="1"/>
</dbReference>
<dbReference type="InterPro" id="IPR013761">
    <property type="entry name" value="SAM/pointed_sf"/>
</dbReference>
<dbReference type="SUPFAM" id="SSF47769">
    <property type="entry name" value="SAM/Pointed domain"/>
    <property type="match status" value="1"/>
</dbReference>
<feature type="repeat" description="ANK" evidence="7">
    <location>
        <begin position="1321"/>
        <end position="1353"/>
    </location>
</feature>
<protein>
    <recommendedName>
        <fullName evidence="17">Kinase D-interacting substrate of 220 kDa</fullName>
    </recommendedName>
</protein>
<dbReference type="SUPFAM" id="SSF57424">
    <property type="entry name" value="LDL receptor-like module"/>
    <property type="match status" value="1"/>
</dbReference>
<dbReference type="InterPro" id="IPR002110">
    <property type="entry name" value="Ankyrin_rpt"/>
</dbReference>
<evidence type="ECO:0000313" key="15">
    <source>
        <dbReference type="EMBL" id="KAK4005602.1"/>
    </source>
</evidence>
<dbReference type="InterPro" id="IPR000082">
    <property type="entry name" value="SEA_dom"/>
</dbReference>
<sequence>MSSPKKPSRKKLSSRPSHEDDAVFQTTSAQLHGTIGASRSTNFSFKKDFVKDSMVVLGPERTFKLRNPLVLSSSSGLQQQSSGLLHAMDDGTTSIRGASISPFNTTQRIRSGERAPSTSSYSLSSYDDIVRDASKNGRRWPSNHCFCLLGTLFLLGTGLAFGIYYGLISNKQEKLVEFVYRGSFRIAEGDWFEPNLADVKGAAFSTKARDFEAKLDDLFKNSPVRDIYHHSEILTFQGNEDYDLSVFFNLYCVTKKTANDASEMESILREELAGKFPVNVHIDPSSVEVKARAVAISPNESSDLVDRRTDIDSASEGTRPLESDLSNFIPPYPTHPPSHGVDSAASPGIKKGQQSRPLLTSSTIRPAVTSPGPLIPISKFSQSQDHQERSGCVPISLNFCRHLAYNFTSFPDLLGHRGAREVDRLNEAAKLLVESECSPYIQHVLCHILQPPCDPDAPTSNGFVPPYPLPLMPFARIPNHLPPCRSLCMAVMTSCKARLGLSQQISRRQDVAGNKLLSNEVAGGLKDLLRCELFPIDDGMDSCTTKPSMNYVMEADPSECVRFMTANGQTGRICDGLMDCHDFSDEVACNYCPEGQVHCGVGASCIDVNKRCDGIPDCPNGSDERGCLTVAPDMAAANFVHQYFHEGYIVFTEGNNTGKICVDSLNSSSLMSTARQQSFLEIFGESACRSMSYRIMERIEIRIDNEHSADYAHLTEPIRWRATFLRAPCRKRQVLYLSCSGLECGNRPVHMHPDRPGTDLTLLPSAHGDWPWFAALIRDGVHACDATLVADQWLLTASSCFDGQNRAHWVARFAAVRLTSDAPWEQERRIIGMVKSPMKGNQLVLIKMETPVIYSDFVRPVCLARDHEAWISSPTSRCLFLGWGKDRDNLHEVTAKVVQNQKCDNVTTLCADVISPLDTCRNDEFAGSPLLCQLNDGRSWSLVGISNENRHCDRSFDDRQLDRVYLGVSSISDWVMQTTRKNPLESMVSLSYRTFANYIVEDNLIGLRVFLENRHVVVDDRNENGATALVLASIKGKSAFVKELLAHGADPNAEDSDNWTPLLCAAKENFTSICVELLNHGADIEHRDMGGWTALLWASYKGYLETARLLIEQRAEVNVHGQFHITPLMWAAGRGHVAIVRLLLENGAKVNAGDKYGTTALIWACRKSHGEIVDMLLQAGANVEVSGMHCWTPLLLSAKENAADIVNKLLDRKPNVNATDKDGCAALTLACKEGYYDICMALLNAGAYVNLQDRSGDTNLIHAAKAGHKSIVEALLKKYADVDMTGKERKTALYWAVEKNHVSVVKSLLNSDPNLEISTKEGDTPLLRAVRNRSIEIVQLLLDKKARVTAADKEGDTVLHIAMRARSKAIVEVLLRNPKHSQLLYRPNRSGETPYNIDISQQKTILGQIFGARRLNTNEDNENMLGYELYSSALADMLSEPSLSMPITVGLYAKWGSGKSFLLSKLRDEMKGFARQWIEPQLQFSVVLSIIVLHIATLLGVIMGVSLDSWIAGLATGGGCFFLIVTFLYIVYWGSERFSWNWAHSFGLVLARKLEALKLVLQVTFCTPPGPQWGGDSIRIQPIRFYFTDQTKVSRSTRGENSVVQMIGSLLDSIEGDYGVVATRLYRAFRPKPLKSTSPWKFRRFCCIPYAAIFLICIDILLAGLVFLAIYQNAEIEDRIVNSNHVQYTLIAIGVFLGVVIIANGYTWGRIVKSLLFSQRRKLLRIIGRLQSVRAEGYLQALKREVAIMVEMVRCLDAYSGQQTRLVMVVDGLDSCEQDQVLYVLDAVHLLFTEQSSPFITLLAIDPHIIIKAIELNLHRMFNESNIGGHDYLRNLVHVPFFLQNAGLRKVKAAQQAALMLKNPGGVRTMVTSNSNHAAVLNWLESEDTANNQPAGDKVVMSPRRMSVESSAPQGKGLHRNHKLSSALPPAMGHRKLRPSESMESGLAMGNNNRVMAAQDLTKVLLTDDYFSDVNPRSMRRLMNVIYVTGRLLKAFQIEFNWYHLASWVNITEQWPYRTSWIILYCEVNEDKLDDLTTLKVVYERAKPFIPVSKEIEPHLEIDRDEKKFQTFLSFHRNTLQVLHLKMFMPFTIHLDPYLRKVIKEERSSFMAMQSGAPVPHTATADVKVNGNIIHEQPNPSVGMHVPWSVNGQPWTTVTLPTPDQNKPTMYPKYPSMVPTITHCNYGVMPATAYGPAVNQLCLKSTLPSRLQDRSLSSLTAEEVSELLRHLDGFRTAQADQYTRTFIDNNISGRVLLSCNLDELKALSGMSFGDWELFRVAVCALREREFQPRVANSPNPQQATAGQTSTTQHQSGNYNFLDVDFEGRLSRSSSLRSNTFAGAAPGEVVSEVDAIISAPKINTKRQTNIEKQVTLEDQAICGALQTLNEEAMEDVLDEREAEYLPGNDLMPNVYGYNSSNLSTCSDPTETDVLYLQTSVVPDLHFPALRHANSVLGSRGLIGNEDSVSLGSSLVSLAERGTVTPARQRTITEVVWPEQIASALNSGLRSRLSSSTSLFRAGSQKSILASDASYALSRRDSQRSVSDVGSTKPIFVSVDPSNTAESSCPVSSGFSPSVAGGWRSEQGSPRRPASLVFNETVNPTHDWLVKPVRDTPESPTGENRLKCTSGDRTPTASSSSPIIVHKRFSTTNVELLPDQIAGKLQPDKMTSSKSALRSPSKQRARRTGHHQSRTHVVPSPGLSTSRHPSGKSSDDTDEDGEDAPLMAAKEYVHHVRRVLPKATVLAIKESRPLSANSSFLGNYVQQTEGGGVANTTSSQLSLASPIGSSTSSLDSPLDTTDNEVYKTVIPKGDSSRRENSLALMLNRAINEIGDTGRAMATPSKPEPSASSEMETAN</sequence>
<feature type="region of interest" description="Disordered" evidence="10">
    <location>
        <begin position="2608"/>
        <end position="2642"/>
    </location>
</feature>
<feature type="compositionally biased region" description="Low complexity" evidence="10">
    <location>
        <begin position="2301"/>
        <end position="2316"/>
    </location>
</feature>
<dbReference type="InterPro" id="IPR009003">
    <property type="entry name" value="Peptidase_S1_PA"/>
</dbReference>
<evidence type="ECO:0000256" key="11">
    <source>
        <dbReference type="SAM" id="Phobius"/>
    </source>
</evidence>
<feature type="repeat" description="ANK" evidence="7">
    <location>
        <begin position="1057"/>
        <end position="1089"/>
    </location>
</feature>
<feature type="transmembrane region" description="Helical" evidence="11">
    <location>
        <begin position="1484"/>
        <end position="1504"/>
    </location>
</feature>
<feature type="transmembrane region" description="Helical" evidence="11">
    <location>
        <begin position="1690"/>
        <end position="1712"/>
    </location>
</feature>
<dbReference type="InterPro" id="IPR020067">
    <property type="entry name" value="Frizzled_dom"/>
</dbReference>
<dbReference type="Gene3D" id="1.10.150.50">
    <property type="entry name" value="Transcription Factor, Ets-1"/>
    <property type="match status" value="1"/>
</dbReference>
<dbReference type="SMART" id="SM00063">
    <property type="entry name" value="FRI"/>
    <property type="match status" value="1"/>
</dbReference>
<feature type="repeat" description="ANK" evidence="7">
    <location>
        <begin position="1255"/>
        <end position="1287"/>
    </location>
</feature>
<evidence type="ECO:0000256" key="7">
    <source>
        <dbReference type="PROSITE-ProRule" id="PRU00023"/>
    </source>
</evidence>
<evidence type="ECO:0000256" key="9">
    <source>
        <dbReference type="PROSITE-ProRule" id="PRU00124"/>
    </source>
</evidence>
<evidence type="ECO:0000256" key="1">
    <source>
        <dbReference type="ARBA" id="ARBA00004401"/>
    </source>
</evidence>
<dbReference type="InterPro" id="IPR036770">
    <property type="entry name" value="Ankyrin_rpt-contain_sf"/>
</dbReference>
<dbReference type="InterPro" id="IPR043504">
    <property type="entry name" value="Peptidase_S1_PA_chymotrypsin"/>
</dbReference>
<dbReference type="InterPro" id="IPR023415">
    <property type="entry name" value="LDLR_class-A_CS"/>
</dbReference>
<organism evidence="15 16">
    <name type="scientific">Daphnia magna</name>
    <dbReference type="NCBI Taxonomy" id="35525"/>
    <lineage>
        <taxon>Eukaryota</taxon>
        <taxon>Metazoa</taxon>
        <taxon>Ecdysozoa</taxon>
        <taxon>Arthropoda</taxon>
        <taxon>Crustacea</taxon>
        <taxon>Branchiopoda</taxon>
        <taxon>Diplostraca</taxon>
        <taxon>Cladocera</taxon>
        <taxon>Anomopoda</taxon>
        <taxon>Daphniidae</taxon>
        <taxon>Daphnia</taxon>
    </lineage>
</organism>
<evidence type="ECO:0008006" key="17">
    <source>
        <dbReference type="Google" id="ProtNLM"/>
    </source>
</evidence>
<dbReference type="Gene3D" id="4.10.400.10">
    <property type="entry name" value="Low-density Lipoprotein Receptor"/>
    <property type="match status" value="1"/>
</dbReference>
<dbReference type="EMBL" id="JAOYFB010000001">
    <property type="protein sequence ID" value="KAK4005602.1"/>
    <property type="molecule type" value="Genomic_DNA"/>
</dbReference>
<dbReference type="CDD" id="cd00112">
    <property type="entry name" value="LDLa"/>
    <property type="match status" value="1"/>
</dbReference>
<dbReference type="PANTHER" id="PTHR24116:SF0">
    <property type="entry name" value="KINASE D-INTERACTING SUBSTRATE OF 220 KDA"/>
    <property type="match status" value="1"/>
</dbReference>
<dbReference type="Pfam" id="PF00089">
    <property type="entry name" value="Trypsin"/>
    <property type="match status" value="1"/>
</dbReference>
<comment type="caution">
    <text evidence="15">The sequence shown here is derived from an EMBL/GenBank/DDBJ whole genome shotgun (WGS) entry which is preliminary data.</text>
</comment>
<feature type="repeat" description="ANK" evidence="7">
    <location>
        <begin position="1024"/>
        <end position="1056"/>
    </location>
</feature>
<feature type="compositionally biased region" description="Polar residues" evidence="10">
    <location>
        <begin position="2700"/>
        <end position="2710"/>
    </location>
</feature>
<feature type="region of interest" description="Disordered" evidence="10">
    <location>
        <begin position="1"/>
        <end position="23"/>
    </location>
</feature>
<evidence type="ECO:0000259" key="14">
    <source>
        <dbReference type="PROSITE" id="PS50240"/>
    </source>
</evidence>
<dbReference type="InterPro" id="IPR057092">
    <property type="entry name" value="SAM_KIDINS220"/>
</dbReference>
<accession>A0ABQ9YY68</accession>
<feature type="transmembrane region" description="Helical" evidence="11">
    <location>
        <begin position="145"/>
        <end position="167"/>
    </location>
</feature>
<feature type="region of interest" description="Disordered" evidence="10">
    <location>
        <begin position="2539"/>
        <end position="2590"/>
    </location>
</feature>
<feature type="domain" description="SEA" evidence="12">
    <location>
        <begin position="176"/>
        <end position="294"/>
    </location>
</feature>
<feature type="domain" description="FZ" evidence="13">
    <location>
        <begin position="387"/>
        <end position="563"/>
    </location>
</feature>
<dbReference type="Pfam" id="PF01390">
    <property type="entry name" value="SEA"/>
    <property type="match status" value="1"/>
</dbReference>
<proteinExistence type="predicted"/>
<dbReference type="SMART" id="SM00192">
    <property type="entry name" value="LDLa"/>
    <property type="match status" value="2"/>
</dbReference>
<evidence type="ECO:0000256" key="6">
    <source>
        <dbReference type="ARBA" id="ARBA00023157"/>
    </source>
</evidence>
<dbReference type="Proteomes" id="UP001234178">
    <property type="component" value="Unassembled WGS sequence"/>
</dbReference>
<dbReference type="Pfam" id="PF01392">
    <property type="entry name" value="Fz"/>
    <property type="match status" value="1"/>
</dbReference>
<evidence type="ECO:0000256" key="5">
    <source>
        <dbReference type="ARBA" id="ARBA00023136"/>
    </source>
</evidence>
<feature type="compositionally biased region" description="Basic residues" evidence="10">
    <location>
        <begin position="2679"/>
        <end position="2692"/>
    </location>
</feature>
<feature type="transmembrane region" description="Helical" evidence="11">
    <location>
        <begin position="1645"/>
        <end position="1670"/>
    </location>
</feature>
<dbReference type="Pfam" id="PF07693">
    <property type="entry name" value="KAP_NTPase"/>
    <property type="match status" value="1"/>
</dbReference>
<evidence type="ECO:0000313" key="16">
    <source>
        <dbReference type="Proteomes" id="UP001234178"/>
    </source>
</evidence>
<comment type="caution">
    <text evidence="9">Lacks conserved residue(s) required for the propagation of feature annotation.</text>
</comment>
<feature type="compositionally biased region" description="Basic residues" evidence="10">
    <location>
        <begin position="1"/>
        <end position="13"/>
    </location>
</feature>
<dbReference type="SUPFAM" id="SSF63501">
    <property type="entry name" value="Frizzled cysteine-rich domain"/>
    <property type="match status" value="1"/>
</dbReference>
<evidence type="ECO:0000256" key="8">
    <source>
        <dbReference type="PROSITE-ProRule" id="PRU00090"/>
    </source>
</evidence>
<feature type="disulfide bond" evidence="9">
    <location>
        <begin position="612"/>
        <end position="627"/>
    </location>
</feature>
<dbReference type="Pfam" id="PF00057">
    <property type="entry name" value="Ldl_recept_a"/>
    <property type="match status" value="1"/>
</dbReference>
<name>A0ABQ9YY68_9CRUS</name>
<dbReference type="PROSITE" id="PS50088">
    <property type="entry name" value="ANK_REPEAT"/>
    <property type="match status" value="10"/>
</dbReference>
<feature type="compositionally biased region" description="Polar residues" evidence="10">
    <location>
        <begin position="2847"/>
        <end position="2856"/>
    </location>
</feature>
<feature type="region of interest" description="Disordered" evidence="10">
    <location>
        <begin position="2658"/>
        <end position="2720"/>
    </location>
</feature>
<evidence type="ECO:0000256" key="2">
    <source>
        <dbReference type="ARBA" id="ARBA00022692"/>
    </source>
</evidence>
<keyword evidence="7" id="KW-0040">ANK repeat</keyword>
<dbReference type="Gene3D" id="1.10.2000.10">
    <property type="entry name" value="Frizzled cysteine-rich domain"/>
    <property type="match status" value="1"/>
</dbReference>
<keyword evidence="2 11" id="KW-0812">Transmembrane</keyword>
<evidence type="ECO:0000256" key="10">
    <source>
        <dbReference type="SAM" id="MobiDB-lite"/>
    </source>
</evidence>
<reference evidence="15 16" key="1">
    <citation type="journal article" date="2023" name="Nucleic Acids Res.">
        <title>The hologenome of Daphnia magna reveals possible DNA methylation and microbiome-mediated evolution of the host genome.</title>
        <authorList>
            <person name="Chaturvedi A."/>
            <person name="Li X."/>
            <person name="Dhandapani V."/>
            <person name="Marshall H."/>
            <person name="Kissane S."/>
            <person name="Cuenca-Cambronero M."/>
            <person name="Asole G."/>
            <person name="Calvet F."/>
            <person name="Ruiz-Romero M."/>
            <person name="Marangio P."/>
            <person name="Guigo R."/>
            <person name="Rago D."/>
            <person name="Mirbahai L."/>
            <person name="Eastwood N."/>
            <person name="Colbourne J.K."/>
            <person name="Zhou J."/>
            <person name="Mallon E."/>
            <person name="Orsini L."/>
        </authorList>
    </citation>
    <scope>NUCLEOTIDE SEQUENCE [LARGE SCALE GENOMIC DNA]</scope>
    <source>
        <strain evidence="15">LRV0_1</strain>
    </source>
</reference>
<dbReference type="InterPro" id="IPR011646">
    <property type="entry name" value="KAP_P-loop"/>
</dbReference>
<dbReference type="SMART" id="SM00020">
    <property type="entry name" value="Tryp_SPc"/>
    <property type="match status" value="1"/>
</dbReference>
<feature type="disulfide bond" evidence="9">
    <location>
        <begin position="574"/>
        <end position="589"/>
    </location>
</feature>
<dbReference type="Pfam" id="PF13857">
    <property type="entry name" value="Ank_5"/>
    <property type="match status" value="1"/>
</dbReference>
<dbReference type="InterPro" id="IPR002172">
    <property type="entry name" value="LDrepeatLR_classA_rpt"/>
</dbReference>
<feature type="disulfide bond" evidence="8">
    <location>
        <begin position="400"/>
        <end position="446"/>
    </location>
</feature>
<feature type="region of interest" description="Disordered" evidence="10">
    <location>
        <begin position="2832"/>
        <end position="2856"/>
    </location>
</feature>
<evidence type="ECO:0000256" key="3">
    <source>
        <dbReference type="ARBA" id="ARBA00022968"/>
    </source>
</evidence>
<feature type="disulfide bond" evidence="8">
    <location>
        <begin position="392"/>
        <end position="453"/>
    </location>
</feature>
<dbReference type="SUPFAM" id="SSF82671">
    <property type="entry name" value="SEA domain"/>
    <property type="match status" value="1"/>
</dbReference>